<evidence type="ECO:0000313" key="3">
    <source>
        <dbReference type="Proteomes" id="UP000305948"/>
    </source>
</evidence>
<protein>
    <submittedName>
        <fullName evidence="2">Alpha/beta-hydrolase</fullName>
    </submittedName>
</protein>
<feature type="domain" description="Serine aminopeptidase S33" evidence="1">
    <location>
        <begin position="56"/>
        <end position="124"/>
    </location>
</feature>
<dbReference type="Pfam" id="PF12146">
    <property type="entry name" value="Hydrolase_4"/>
    <property type="match status" value="1"/>
</dbReference>
<dbReference type="EMBL" id="ML213503">
    <property type="protein sequence ID" value="TFK56303.1"/>
    <property type="molecule type" value="Genomic_DNA"/>
</dbReference>
<dbReference type="Proteomes" id="UP000305948">
    <property type="component" value="Unassembled WGS sequence"/>
</dbReference>
<dbReference type="OrthoDB" id="10249433at2759"/>
<evidence type="ECO:0000313" key="2">
    <source>
        <dbReference type="EMBL" id="TFK56303.1"/>
    </source>
</evidence>
<keyword evidence="2" id="KW-0378">Hydrolase</keyword>
<reference evidence="2 3" key="1">
    <citation type="journal article" date="2019" name="Nat. Ecol. Evol.">
        <title>Megaphylogeny resolves global patterns of mushroom evolution.</title>
        <authorList>
            <person name="Varga T."/>
            <person name="Krizsan K."/>
            <person name="Foldi C."/>
            <person name="Dima B."/>
            <person name="Sanchez-Garcia M."/>
            <person name="Sanchez-Ramirez S."/>
            <person name="Szollosi G.J."/>
            <person name="Szarkandi J.G."/>
            <person name="Papp V."/>
            <person name="Albert L."/>
            <person name="Andreopoulos W."/>
            <person name="Angelini C."/>
            <person name="Antonin V."/>
            <person name="Barry K.W."/>
            <person name="Bougher N.L."/>
            <person name="Buchanan P."/>
            <person name="Buyck B."/>
            <person name="Bense V."/>
            <person name="Catcheside P."/>
            <person name="Chovatia M."/>
            <person name="Cooper J."/>
            <person name="Damon W."/>
            <person name="Desjardin D."/>
            <person name="Finy P."/>
            <person name="Geml J."/>
            <person name="Haridas S."/>
            <person name="Hughes K."/>
            <person name="Justo A."/>
            <person name="Karasinski D."/>
            <person name="Kautmanova I."/>
            <person name="Kiss B."/>
            <person name="Kocsube S."/>
            <person name="Kotiranta H."/>
            <person name="LaButti K.M."/>
            <person name="Lechner B.E."/>
            <person name="Liimatainen K."/>
            <person name="Lipzen A."/>
            <person name="Lukacs Z."/>
            <person name="Mihaltcheva S."/>
            <person name="Morgado L.N."/>
            <person name="Niskanen T."/>
            <person name="Noordeloos M.E."/>
            <person name="Ohm R.A."/>
            <person name="Ortiz-Santana B."/>
            <person name="Ovrebo C."/>
            <person name="Racz N."/>
            <person name="Riley R."/>
            <person name="Savchenko A."/>
            <person name="Shiryaev A."/>
            <person name="Soop K."/>
            <person name="Spirin V."/>
            <person name="Szebenyi C."/>
            <person name="Tomsovsky M."/>
            <person name="Tulloss R.E."/>
            <person name="Uehling J."/>
            <person name="Grigoriev I.V."/>
            <person name="Vagvolgyi C."/>
            <person name="Papp T."/>
            <person name="Martin F.M."/>
            <person name="Miettinen O."/>
            <person name="Hibbett D.S."/>
            <person name="Nagy L.G."/>
        </authorList>
    </citation>
    <scope>NUCLEOTIDE SEQUENCE [LARGE SCALE GENOMIC DNA]</scope>
    <source>
        <strain evidence="2 3">OMC1185</strain>
    </source>
</reference>
<name>A0A5C3NG15_9AGAM</name>
<sequence length="235" mass="26278">MYLQGNAGSPLHRLPVFSTLLTSRPSLHPLPSSTRVVAVGPRSYWKSPGRATEHGITTDYRATLDHITRQWPRSPVILYGHSLGGAAAVCLLARLKTQEYPNVSGLVLENPFASIPAMVKALYPSPWTPYHHLGNFAFDKWDAVAAMRESHEDSVLQSVMRDVLVLVSEHDEVVPRQMGESLYELSQRGRGMDGIGRLAVIDGALHENAWTKREWLREVRRYVNAIVESKSARCQ</sequence>
<dbReference type="InterPro" id="IPR029058">
    <property type="entry name" value="AB_hydrolase_fold"/>
</dbReference>
<gene>
    <name evidence="2" type="ORF">OE88DRAFT_1649511</name>
</gene>
<keyword evidence="3" id="KW-1185">Reference proteome</keyword>
<proteinExistence type="predicted"/>
<dbReference type="GO" id="GO:0016020">
    <property type="term" value="C:membrane"/>
    <property type="evidence" value="ECO:0007669"/>
    <property type="project" value="TreeGrafter"/>
</dbReference>
<accession>A0A5C3NG15</accession>
<dbReference type="PANTHER" id="PTHR12277:SF64">
    <property type="entry name" value="SUPERFAMILY HYDROLASE, PUTATIVE (AFU_ORTHOLOGUE AFUA_3G01760)-RELATED"/>
    <property type="match status" value="1"/>
</dbReference>
<dbReference type="GO" id="GO:0008474">
    <property type="term" value="F:palmitoyl-(protein) hydrolase activity"/>
    <property type="evidence" value="ECO:0007669"/>
    <property type="project" value="TreeGrafter"/>
</dbReference>
<dbReference type="STRING" id="5364.A0A5C3NG15"/>
<evidence type="ECO:0000259" key="1">
    <source>
        <dbReference type="Pfam" id="PF12146"/>
    </source>
</evidence>
<organism evidence="2 3">
    <name type="scientific">Heliocybe sulcata</name>
    <dbReference type="NCBI Taxonomy" id="5364"/>
    <lineage>
        <taxon>Eukaryota</taxon>
        <taxon>Fungi</taxon>
        <taxon>Dikarya</taxon>
        <taxon>Basidiomycota</taxon>
        <taxon>Agaricomycotina</taxon>
        <taxon>Agaricomycetes</taxon>
        <taxon>Gloeophyllales</taxon>
        <taxon>Gloeophyllaceae</taxon>
        <taxon>Heliocybe</taxon>
    </lineage>
</organism>
<dbReference type="AlphaFoldDB" id="A0A5C3NG15"/>
<dbReference type="SUPFAM" id="SSF53474">
    <property type="entry name" value="alpha/beta-Hydrolases"/>
    <property type="match status" value="1"/>
</dbReference>
<dbReference type="InterPro" id="IPR022742">
    <property type="entry name" value="Hydrolase_4"/>
</dbReference>
<dbReference type="PANTHER" id="PTHR12277">
    <property type="entry name" value="ALPHA/BETA HYDROLASE DOMAIN-CONTAINING PROTEIN"/>
    <property type="match status" value="1"/>
</dbReference>
<dbReference type="Gene3D" id="3.40.50.1820">
    <property type="entry name" value="alpha/beta hydrolase"/>
    <property type="match status" value="1"/>
</dbReference>